<dbReference type="GO" id="GO:0006508">
    <property type="term" value="P:proteolysis"/>
    <property type="evidence" value="ECO:0007669"/>
    <property type="project" value="UniProtKB-KW"/>
</dbReference>
<evidence type="ECO:0000256" key="2">
    <source>
        <dbReference type="SAM" id="SignalP"/>
    </source>
</evidence>
<feature type="compositionally biased region" description="Polar residues" evidence="1">
    <location>
        <begin position="281"/>
        <end position="298"/>
    </location>
</feature>
<dbReference type="Gene3D" id="3.40.390.10">
    <property type="entry name" value="Collagenase (Catalytic Domain)"/>
    <property type="match status" value="1"/>
</dbReference>
<keyword evidence="3" id="KW-0645">Protease</keyword>
<dbReference type="InterPro" id="IPR024079">
    <property type="entry name" value="MetalloPept_cat_dom_sf"/>
</dbReference>
<dbReference type="SUPFAM" id="SSF55486">
    <property type="entry name" value="Metalloproteases ('zincins'), catalytic domain"/>
    <property type="match status" value="1"/>
</dbReference>
<feature type="signal peptide" evidence="2">
    <location>
        <begin position="1"/>
        <end position="16"/>
    </location>
</feature>
<evidence type="ECO:0000313" key="4">
    <source>
        <dbReference type="Proteomes" id="UP000078397"/>
    </source>
</evidence>
<dbReference type="GO" id="GO:0008237">
    <property type="term" value="F:metallopeptidase activity"/>
    <property type="evidence" value="ECO:0007669"/>
    <property type="project" value="UniProtKB-KW"/>
</dbReference>
<keyword evidence="2" id="KW-0732">Signal</keyword>
<gene>
    <name evidence="3" type="ORF">VFPPC_05332</name>
</gene>
<evidence type="ECO:0000313" key="3">
    <source>
        <dbReference type="EMBL" id="OAQ69237.1"/>
    </source>
</evidence>
<feature type="chain" id="PRO_5008102037" evidence="2">
    <location>
        <begin position="17"/>
        <end position="422"/>
    </location>
</feature>
<comment type="caution">
    <text evidence="3">The sequence shown here is derived from an EMBL/GenBank/DDBJ whole genome shotgun (WGS) entry which is preliminary data.</text>
</comment>
<protein>
    <submittedName>
        <fullName evidence="3">Metalloprotease 1</fullName>
    </submittedName>
</protein>
<name>A0A179FV37_METCM</name>
<sequence length="422" mass="44457">MLLFLVSGLMAAACVANPMDMTSRPVHYCGARSVSAEEREIFKRQGSQPDNGADINLGCVVHLCCVQGAKCPSDSVAQKAVDQMNAFLDGSKIKFTMQNVSRIDDARCTAGLTNGQAMDSLKAEVHQGNTSTLNIVYLPTNQGAGVKGVCVLPQPGTNIARSIGNKDGCVVAMDTLPNESRGNGGTGEGNPPGGQLGGLLGSLFGRQSGTGINTRQASPTTTHEMGHWLSLPHAGLGGQTGGAGVRNIMDAVSVNGVQYKFSQAQFDQMRQAALSRLKYQNVTITNKNRPPTTPQNPATRPKGNPKGNSGLELLGPGNRGHPAKSGQPQGPKQNPQCSPQPRNGTAVSRDRSQDGLSARHPFPVVPSEPEEEADTPSPVHFARREGANADANELELVHIAQLNDAGEPDDSGLVHIARKKMR</sequence>
<keyword evidence="4" id="KW-1185">Reference proteome</keyword>
<dbReference type="OrthoDB" id="4941191at2759"/>
<keyword evidence="3" id="KW-0378">Hydrolase</keyword>
<dbReference type="RefSeq" id="XP_018146087.1">
    <property type="nucleotide sequence ID" value="XM_018284543.1"/>
</dbReference>
<dbReference type="EMBL" id="LSBJ02000003">
    <property type="protein sequence ID" value="OAQ69237.1"/>
    <property type="molecule type" value="Genomic_DNA"/>
</dbReference>
<organism evidence="3 4">
    <name type="scientific">Pochonia chlamydosporia 170</name>
    <dbReference type="NCBI Taxonomy" id="1380566"/>
    <lineage>
        <taxon>Eukaryota</taxon>
        <taxon>Fungi</taxon>
        <taxon>Dikarya</taxon>
        <taxon>Ascomycota</taxon>
        <taxon>Pezizomycotina</taxon>
        <taxon>Sordariomycetes</taxon>
        <taxon>Hypocreomycetidae</taxon>
        <taxon>Hypocreales</taxon>
        <taxon>Clavicipitaceae</taxon>
        <taxon>Pochonia</taxon>
    </lineage>
</organism>
<evidence type="ECO:0000256" key="1">
    <source>
        <dbReference type="SAM" id="MobiDB-lite"/>
    </source>
</evidence>
<accession>A0A179FV37</accession>
<dbReference type="AlphaFoldDB" id="A0A179FV37"/>
<dbReference type="KEGG" id="pchm:VFPPC_05332"/>
<reference evidence="3 4" key="1">
    <citation type="journal article" date="2016" name="PLoS Pathog.">
        <title>Biosynthesis of antibiotic leucinostatins in bio-control fungus Purpureocillium lilacinum and their inhibition on phytophthora revealed by genome mining.</title>
        <authorList>
            <person name="Wang G."/>
            <person name="Liu Z."/>
            <person name="Lin R."/>
            <person name="Li E."/>
            <person name="Mao Z."/>
            <person name="Ling J."/>
            <person name="Yang Y."/>
            <person name="Yin W.B."/>
            <person name="Xie B."/>
        </authorList>
    </citation>
    <scope>NUCLEOTIDE SEQUENCE [LARGE SCALE GENOMIC DNA]</scope>
    <source>
        <strain evidence="3">170</strain>
    </source>
</reference>
<keyword evidence="3" id="KW-0482">Metalloprotease</keyword>
<dbReference type="GeneID" id="28848537"/>
<proteinExistence type="predicted"/>
<dbReference type="Proteomes" id="UP000078397">
    <property type="component" value="Unassembled WGS sequence"/>
</dbReference>
<feature type="region of interest" description="Disordered" evidence="1">
    <location>
        <begin position="281"/>
        <end position="380"/>
    </location>
</feature>
<feature type="compositionally biased region" description="Polar residues" evidence="1">
    <location>
        <begin position="326"/>
        <end position="346"/>
    </location>
</feature>